<evidence type="ECO:0008006" key="4">
    <source>
        <dbReference type="Google" id="ProtNLM"/>
    </source>
</evidence>
<sequence length="145" mass="15127">MIPTLERSDRFRLALALGFFAVAGATNPSLDSGVGTVVATSFAVVGVYALARHARTISRKRLAILSIGLWCAFLVLSLAYLVGLETVAASTPGGRATTIALVDGVTWSMLLGAGGSTAFLGFRELGAQRGSESPEEQVLDQDLDL</sequence>
<accession>A0ABD5P581</accession>
<gene>
    <name evidence="2" type="ORF">ACFOZ7_20600</name>
</gene>
<dbReference type="Proteomes" id="UP001595821">
    <property type="component" value="Unassembled WGS sequence"/>
</dbReference>
<organism evidence="2 3">
    <name type="scientific">Natribaculum luteum</name>
    <dbReference type="NCBI Taxonomy" id="1586232"/>
    <lineage>
        <taxon>Archaea</taxon>
        <taxon>Methanobacteriati</taxon>
        <taxon>Methanobacteriota</taxon>
        <taxon>Stenosarchaea group</taxon>
        <taxon>Halobacteria</taxon>
        <taxon>Halobacteriales</taxon>
        <taxon>Natrialbaceae</taxon>
        <taxon>Natribaculum</taxon>
    </lineage>
</organism>
<comment type="caution">
    <text evidence="2">The sequence shown here is derived from an EMBL/GenBank/DDBJ whole genome shotgun (WGS) entry which is preliminary data.</text>
</comment>
<dbReference type="GeneID" id="71855711"/>
<dbReference type="EMBL" id="JBHSDJ010000132">
    <property type="protein sequence ID" value="MFC4249298.1"/>
    <property type="molecule type" value="Genomic_DNA"/>
</dbReference>
<evidence type="ECO:0000313" key="3">
    <source>
        <dbReference type="Proteomes" id="UP001595821"/>
    </source>
</evidence>
<reference evidence="2 3" key="1">
    <citation type="journal article" date="2014" name="Int. J. Syst. Evol. Microbiol.">
        <title>Complete genome sequence of Corynebacterium casei LMG S-19264T (=DSM 44701T), isolated from a smear-ripened cheese.</title>
        <authorList>
            <consortium name="US DOE Joint Genome Institute (JGI-PGF)"/>
            <person name="Walter F."/>
            <person name="Albersmeier A."/>
            <person name="Kalinowski J."/>
            <person name="Ruckert C."/>
        </authorList>
    </citation>
    <scope>NUCLEOTIDE SEQUENCE [LARGE SCALE GENOMIC DNA]</scope>
    <source>
        <strain evidence="2 3">IBRC-M 10912</strain>
    </source>
</reference>
<keyword evidence="1" id="KW-1133">Transmembrane helix</keyword>
<feature type="transmembrane region" description="Helical" evidence="1">
    <location>
        <begin position="104"/>
        <end position="122"/>
    </location>
</feature>
<keyword evidence="1" id="KW-0812">Transmembrane</keyword>
<feature type="transmembrane region" description="Helical" evidence="1">
    <location>
        <begin position="34"/>
        <end position="51"/>
    </location>
</feature>
<keyword evidence="1" id="KW-0472">Membrane</keyword>
<proteinExistence type="predicted"/>
<dbReference type="AlphaFoldDB" id="A0ABD5P581"/>
<feature type="transmembrane region" description="Helical" evidence="1">
    <location>
        <begin position="63"/>
        <end position="84"/>
    </location>
</feature>
<evidence type="ECO:0000313" key="2">
    <source>
        <dbReference type="EMBL" id="MFC4249298.1"/>
    </source>
</evidence>
<protein>
    <recommendedName>
        <fullName evidence="4">Phosphatidate cytidylyltransferase</fullName>
    </recommendedName>
</protein>
<name>A0ABD5P581_9EURY</name>
<evidence type="ECO:0000256" key="1">
    <source>
        <dbReference type="SAM" id="Phobius"/>
    </source>
</evidence>
<dbReference type="RefSeq" id="WP_246970566.1">
    <property type="nucleotide sequence ID" value="NZ_CP095397.1"/>
</dbReference>